<dbReference type="Proteomes" id="UP001166286">
    <property type="component" value="Unassembled WGS sequence"/>
</dbReference>
<dbReference type="InterPro" id="IPR056632">
    <property type="entry name" value="DUF7730"/>
</dbReference>
<dbReference type="PANTHER" id="PTHR38790">
    <property type="entry name" value="2EXR DOMAIN-CONTAINING PROTEIN-RELATED"/>
    <property type="match status" value="1"/>
</dbReference>
<gene>
    <name evidence="2" type="ORF">JMJ35_003728</name>
</gene>
<dbReference type="EMBL" id="JAFEKC020000006">
    <property type="protein sequence ID" value="KAK0514006.1"/>
    <property type="molecule type" value="Genomic_DNA"/>
</dbReference>
<comment type="caution">
    <text evidence="2">The sequence shown here is derived from an EMBL/GenBank/DDBJ whole genome shotgun (WGS) entry which is preliminary data.</text>
</comment>
<sequence length="296" mass="33916">MCGTNSPAAQKRRLKAELAHMLKHRPPVSPPSNNDLSQYSISTHPQPDSLFFARLPPELRYRIYAHVLGNNVIYLTQASRRIAHQHYPLPSSLSDDDNDDEHETIAMDPAPELRLSDEDIPYSSQFHSLSLSLLRTCHAVYSEALPALYGSNVFSFSSPLPLVYLYHRFLLPRSHFTLIRHLRLHWMYFVSPGTCGRIYAPYDFNTWARFWEVVAGMELVSLGTQIEVWGHGEEDFKHEATWLRELMQYYVGSPSLTRPLPALRERKAALTLRWKRGEVGADFVTLAERLGDIAVL</sequence>
<dbReference type="AlphaFoldDB" id="A0AA39R4P2"/>
<dbReference type="Pfam" id="PF24864">
    <property type="entry name" value="DUF7730"/>
    <property type="match status" value="1"/>
</dbReference>
<evidence type="ECO:0000259" key="1">
    <source>
        <dbReference type="Pfam" id="PF24864"/>
    </source>
</evidence>
<protein>
    <recommendedName>
        <fullName evidence="1">DUF7730 domain-containing protein</fullName>
    </recommendedName>
</protein>
<feature type="domain" description="DUF7730" evidence="1">
    <location>
        <begin position="44"/>
        <end position="223"/>
    </location>
</feature>
<organism evidence="2 3">
    <name type="scientific">Cladonia borealis</name>
    <dbReference type="NCBI Taxonomy" id="184061"/>
    <lineage>
        <taxon>Eukaryota</taxon>
        <taxon>Fungi</taxon>
        <taxon>Dikarya</taxon>
        <taxon>Ascomycota</taxon>
        <taxon>Pezizomycotina</taxon>
        <taxon>Lecanoromycetes</taxon>
        <taxon>OSLEUM clade</taxon>
        <taxon>Lecanoromycetidae</taxon>
        <taxon>Lecanorales</taxon>
        <taxon>Lecanorineae</taxon>
        <taxon>Cladoniaceae</taxon>
        <taxon>Cladonia</taxon>
    </lineage>
</organism>
<name>A0AA39R4P2_9LECA</name>
<reference evidence="2" key="1">
    <citation type="submission" date="2023-03" db="EMBL/GenBank/DDBJ databases">
        <title>Complete genome of Cladonia borealis.</title>
        <authorList>
            <person name="Park H."/>
        </authorList>
    </citation>
    <scope>NUCLEOTIDE SEQUENCE</scope>
    <source>
        <strain evidence="2">ANT050790</strain>
    </source>
</reference>
<evidence type="ECO:0000313" key="3">
    <source>
        <dbReference type="Proteomes" id="UP001166286"/>
    </source>
</evidence>
<keyword evidence="3" id="KW-1185">Reference proteome</keyword>
<evidence type="ECO:0000313" key="2">
    <source>
        <dbReference type="EMBL" id="KAK0514006.1"/>
    </source>
</evidence>
<accession>A0AA39R4P2</accession>
<proteinExistence type="predicted"/>